<feature type="signal peptide" evidence="1">
    <location>
        <begin position="1"/>
        <end position="18"/>
    </location>
</feature>
<keyword evidence="1" id="KW-0732">Signal</keyword>
<name>A0A6A6JS31_WESOR</name>
<dbReference type="GeneID" id="54548609"/>
<proteinExistence type="predicted"/>
<dbReference type="Proteomes" id="UP000800097">
    <property type="component" value="Unassembled WGS sequence"/>
</dbReference>
<protein>
    <submittedName>
        <fullName evidence="2">Uncharacterized protein</fullName>
    </submittedName>
</protein>
<evidence type="ECO:0000313" key="2">
    <source>
        <dbReference type="EMBL" id="KAF2277769.1"/>
    </source>
</evidence>
<evidence type="ECO:0000256" key="1">
    <source>
        <dbReference type="SAM" id="SignalP"/>
    </source>
</evidence>
<organism evidence="2 3">
    <name type="scientific">Westerdykella ornata</name>
    <dbReference type="NCBI Taxonomy" id="318751"/>
    <lineage>
        <taxon>Eukaryota</taxon>
        <taxon>Fungi</taxon>
        <taxon>Dikarya</taxon>
        <taxon>Ascomycota</taxon>
        <taxon>Pezizomycotina</taxon>
        <taxon>Dothideomycetes</taxon>
        <taxon>Pleosporomycetidae</taxon>
        <taxon>Pleosporales</taxon>
        <taxon>Sporormiaceae</taxon>
        <taxon>Westerdykella</taxon>
    </lineage>
</organism>
<dbReference type="RefSeq" id="XP_033655308.1">
    <property type="nucleotide sequence ID" value="XM_033795434.1"/>
</dbReference>
<reference evidence="2" key="1">
    <citation type="journal article" date="2020" name="Stud. Mycol.">
        <title>101 Dothideomycetes genomes: a test case for predicting lifestyles and emergence of pathogens.</title>
        <authorList>
            <person name="Haridas S."/>
            <person name="Albert R."/>
            <person name="Binder M."/>
            <person name="Bloem J."/>
            <person name="Labutti K."/>
            <person name="Salamov A."/>
            <person name="Andreopoulos B."/>
            <person name="Baker S."/>
            <person name="Barry K."/>
            <person name="Bills G."/>
            <person name="Bluhm B."/>
            <person name="Cannon C."/>
            <person name="Castanera R."/>
            <person name="Culley D."/>
            <person name="Daum C."/>
            <person name="Ezra D."/>
            <person name="Gonzalez J."/>
            <person name="Henrissat B."/>
            <person name="Kuo A."/>
            <person name="Liang C."/>
            <person name="Lipzen A."/>
            <person name="Lutzoni F."/>
            <person name="Magnuson J."/>
            <person name="Mondo S."/>
            <person name="Nolan M."/>
            <person name="Ohm R."/>
            <person name="Pangilinan J."/>
            <person name="Park H.-J."/>
            <person name="Ramirez L."/>
            <person name="Alfaro M."/>
            <person name="Sun H."/>
            <person name="Tritt A."/>
            <person name="Yoshinaga Y."/>
            <person name="Zwiers L.-H."/>
            <person name="Turgeon B."/>
            <person name="Goodwin S."/>
            <person name="Spatafora J."/>
            <person name="Crous P."/>
            <person name="Grigoriev I."/>
        </authorList>
    </citation>
    <scope>NUCLEOTIDE SEQUENCE</scope>
    <source>
        <strain evidence="2">CBS 379.55</strain>
    </source>
</reference>
<dbReference type="EMBL" id="ML986489">
    <property type="protein sequence ID" value="KAF2277769.1"/>
    <property type="molecule type" value="Genomic_DNA"/>
</dbReference>
<gene>
    <name evidence="2" type="ORF">EI97DRAFT_374080</name>
</gene>
<dbReference type="AlphaFoldDB" id="A0A6A6JS31"/>
<keyword evidence="3" id="KW-1185">Reference proteome</keyword>
<evidence type="ECO:0000313" key="3">
    <source>
        <dbReference type="Proteomes" id="UP000800097"/>
    </source>
</evidence>
<dbReference type="OrthoDB" id="3780616at2759"/>
<sequence length="146" mass="15983">MRSLTPFVLLAVAASVTAIPITPAAPKLQHLAEQMRFEGVAEHDIAEQLALSPETSEDLPGPLLSQLPFPLRSLFGAKAATAERDLTGDIAPGSLEAPQMLPRAAAPQSFIDRLKAKESSAYEGKESEMRRPWGMRHWDPVGYHWE</sequence>
<accession>A0A6A6JS31</accession>
<feature type="chain" id="PRO_5025605287" evidence="1">
    <location>
        <begin position="19"/>
        <end position="146"/>
    </location>
</feature>